<dbReference type="EMBL" id="KZ679126">
    <property type="protein sequence ID" value="PTB81329.1"/>
    <property type="molecule type" value="Genomic_DNA"/>
</dbReference>
<dbReference type="Proteomes" id="UP000240760">
    <property type="component" value="Unassembled WGS sequence"/>
</dbReference>
<feature type="region of interest" description="Disordered" evidence="1">
    <location>
        <begin position="693"/>
        <end position="733"/>
    </location>
</feature>
<keyword evidence="3" id="KW-1185">Reference proteome</keyword>
<organism evidence="2 3">
    <name type="scientific">Trichoderma longibrachiatum ATCC 18648</name>
    <dbReference type="NCBI Taxonomy" id="983965"/>
    <lineage>
        <taxon>Eukaryota</taxon>
        <taxon>Fungi</taxon>
        <taxon>Dikarya</taxon>
        <taxon>Ascomycota</taxon>
        <taxon>Pezizomycotina</taxon>
        <taxon>Sordariomycetes</taxon>
        <taxon>Hypocreomycetidae</taxon>
        <taxon>Hypocreales</taxon>
        <taxon>Hypocreaceae</taxon>
        <taxon>Trichoderma</taxon>
    </lineage>
</organism>
<evidence type="ECO:0000313" key="2">
    <source>
        <dbReference type="EMBL" id="PTB81329.1"/>
    </source>
</evidence>
<accession>A0A2T4CID8</accession>
<dbReference type="STRING" id="983965.A0A2T4CID8"/>
<feature type="compositionally biased region" description="Polar residues" evidence="1">
    <location>
        <begin position="627"/>
        <end position="647"/>
    </location>
</feature>
<name>A0A2T4CID8_TRILO</name>
<feature type="region of interest" description="Disordered" evidence="1">
    <location>
        <begin position="552"/>
        <end position="579"/>
    </location>
</feature>
<feature type="region of interest" description="Disordered" evidence="1">
    <location>
        <begin position="606"/>
        <end position="681"/>
    </location>
</feature>
<feature type="compositionally biased region" description="Basic and acidic residues" evidence="1">
    <location>
        <begin position="648"/>
        <end position="663"/>
    </location>
</feature>
<dbReference type="AlphaFoldDB" id="A0A2T4CID8"/>
<gene>
    <name evidence="2" type="ORF">M440DRAFT_1466878</name>
</gene>
<feature type="region of interest" description="Disordered" evidence="1">
    <location>
        <begin position="338"/>
        <end position="368"/>
    </location>
</feature>
<feature type="compositionally biased region" description="Polar residues" evidence="1">
    <location>
        <begin position="343"/>
        <end position="358"/>
    </location>
</feature>
<reference evidence="2 3" key="1">
    <citation type="submission" date="2016-07" db="EMBL/GenBank/DDBJ databases">
        <title>Multiple horizontal gene transfer events from other fungi enriched the ability of initially mycotrophic Trichoderma (Ascomycota) to feed on dead plant biomass.</title>
        <authorList>
            <consortium name="DOE Joint Genome Institute"/>
            <person name="Aerts A."/>
            <person name="Atanasova L."/>
            <person name="Chenthamara K."/>
            <person name="Zhang J."/>
            <person name="Grujic M."/>
            <person name="Henrissat B."/>
            <person name="Kuo A."/>
            <person name="Salamov A."/>
            <person name="Lipzen A."/>
            <person name="Labutti K."/>
            <person name="Barry K."/>
            <person name="Miao Y."/>
            <person name="Rahimi M.J."/>
            <person name="Shen Q."/>
            <person name="Grigoriev I.V."/>
            <person name="Kubicek C.P."/>
            <person name="Druzhinina I.S."/>
        </authorList>
    </citation>
    <scope>NUCLEOTIDE SEQUENCE [LARGE SCALE GENOMIC DNA]</scope>
    <source>
        <strain evidence="2 3">ATCC 18648</strain>
    </source>
</reference>
<evidence type="ECO:0000313" key="3">
    <source>
        <dbReference type="Proteomes" id="UP000240760"/>
    </source>
</evidence>
<sequence length="1111" mass="123750">MAESGVVEFYITCNPPLLALGVKDLVESVQLACQDELLEILYEPDIPWFKCITMAEHQNKVTETIQFLMHDLLDAEVDQLNFNAIEDMDVQEGTVHPDVLQKVPDNPRVIAWLLYKSLGDDIYDAFSEHQFPVTMAKIPYKSVWRGLQNSSGVPLDTLLSVFSVLSKSKDAPVTANDFAFSTNCEISYNFRGELVYIGSWESMEAVESTVRKLNSMLNLLASKPQVASHILLLEGQAPVRLSYKWMSHVGLARATFAVPTADLDIANEYKLLSNAAVVRTETLDRHGRWIPDNTVYPLKDAPLAKAETAFIPFKGYAPPAKARDAKVRLLHESDVVKGPNVLSPKNSSPARAELSNNHRGYGQSCHTGTRDAVADSLEPTSFLPASNDQGTDHHQHLLDDDEPFDYQQPSASTLLSPTLHDSSAIVEYVQPLAYPETEVVRRQGPSVGKSCLLDWQDAIQFQSTVAVQSEGELLTSWEDGTNPQSKIPGDCEGDLISFDELDDGTTGSGPAGRDIHHTVMALQEVNDRLARLEQFKTSNDDLICLDYDEPSAQRQTQEASVLDPCDHGRSDENNPLEAQDQHLTSEISDDLLRFGLAEEEPRVLFRTMKQRGGRPINSSRKAAPSPKGNSSRAKQSPAKRNQSIQSSARRDSSTPTEPRRNPEFDSDFPALPKAPNSPKKQAMKPLLYADAARFPNGSHSMKGRPLQRPPQFPAPGGSSSQPGWVPEPEAKLSKEPKLENIHEKDGYLPQEKSDILKEAEQQVKQASQILELAPGYVSLEVVFGRIYIKKMAPGLVDHSGSGPTHSAEEVLGLLNGATFRQECIGFSPILSTSASDANVLVGITPSGESPWHLFQKETWYDLECVYYGPKGEEPVIVELNADTYQYRVRGQRQEVFAVYLHCPQRAWDMKACGVRANALTPDYKLKCFVESIVNQMDILVDEKRGLRIQYPDYGRTREIESITMRQVARYRHGKKRDSSVLMVTMTFPMEESSSTDKARGEEKVRLFACPKSSVNSALPHQHVVASVTSSRLGRYFDKNVTLEYGDKAAWDTDQLESENVFEDMLRPAFGMISHMDHVGSSNDTMRDTNDLDAIHDALVESDAKKKKWVFW</sequence>
<evidence type="ECO:0000256" key="1">
    <source>
        <dbReference type="SAM" id="MobiDB-lite"/>
    </source>
</evidence>
<protein>
    <submittedName>
        <fullName evidence="2">Uncharacterized protein</fullName>
    </submittedName>
</protein>
<dbReference type="OrthoDB" id="3439512at2759"/>
<proteinExistence type="predicted"/>
<feature type="region of interest" description="Disordered" evidence="1">
    <location>
        <begin position="380"/>
        <end position="412"/>
    </location>
</feature>